<sequence>MMSDNINLVQELLRHYGRKRASPRCLMKVDFKKAFDSVQWHFLRQLLHVFGFPDRFVHLIMKCVETTSFSVAVNGTLYGFFPGKCGVRQGDPLSPYLFILCMEYFSRMLKLASRNSDFCFHPKCNVHDICHLAFADDVLLLSRGDRHSVSTIFQQLIIFGQTSGLTINAAKSSIYFGGVRDSLKQLILHDTGFREGSFPFKYLGVPLSPHRLLASQYSPLLQKLELAVQSWMGKHLTYAGRLELVRTVLYGMVQFWLSIFPMPSNVVHQIICICRNFLWSGNHTNSNSALVAWKQLCLPKKEGGLGLFDLKARNKSFLAKQLWNIHLKTDSIWIKWVHHFYLRQNIIWAVTAHHSSSPLWKSIIMLKDQLLEDCGCQEEAVALLQQWNRGDDSFSVQAYNYFRLSGPQVSWARVVWEKWSMPRHNFILWLAVLGKLRTKDRLRFLQLDTSCVLCGQIEESHSHLFFTCSWSASLWLQIKLWLRINRRMMTLTSAIRGLHTGGNNLEARMRRVSLGLTVYLIWEERNKRTFEGKSSAVGILFRKFQIMFYTVFHFYEKDHHILNVG</sequence>
<name>A0AAD6Q875_9ROSI</name>
<dbReference type="InterPro" id="IPR026960">
    <property type="entry name" value="RVT-Znf"/>
</dbReference>
<dbReference type="CDD" id="cd01650">
    <property type="entry name" value="RT_nLTR_like"/>
    <property type="match status" value="1"/>
</dbReference>
<evidence type="ECO:0000313" key="2">
    <source>
        <dbReference type="EMBL" id="KAJ6980663.1"/>
    </source>
</evidence>
<accession>A0AAD6Q875</accession>
<dbReference type="InterPro" id="IPR043502">
    <property type="entry name" value="DNA/RNA_pol_sf"/>
</dbReference>
<gene>
    <name evidence="2" type="ORF">NC653_024106</name>
</gene>
<dbReference type="Pfam" id="PF13966">
    <property type="entry name" value="zf-RVT"/>
    <property type="match status" value="1"/>
</dbReference>
<dbReference type="SUPFAM" id="SSF56672">
    <property type="entry name" value="DNA/RNA polymerases"/>
    <property type="match status" value="1"/>
</dbReference>
<dbReference type="PANTHER" id="PTHR33116:SF84">
    <property type="entry name" value="RNA-DIRECTED DNA POLYMERASE"/>
    <property type="match status" value="1"/>
</dbReference>
<dbReference type="EMBL" id="JAQIZT010000010">
    <property type="protein sequence ID" value="KAJ6980663.1"/>
    <property type="molecule type" value="Genomic_DNA"/>
</dbReference>
<comment type="caution">
    <text evidence="2">The sequence shown here is derived from an EMBL/GenBank/DDBJ whole genome shotgun (WGS) entry which is preliminary data.</text>
</comment>
<dbReference type="PANTHER" id="PTHR33116">
    <property type="entry name" value="REVERSE TRANSCRIPTASE ZINC-BINDING DOMAIN-CONTAINING PROTEIN-RELATED-RELATED"/>
    <property type="match status" value="1"/>
</dbReference>
<dbReference type="InterPro" id="IPR000477">
    <property type="entry name" value="RT_dom"/>
</dbReference>
<feature type="domain" description="Reverse transcriptase" evidence="1">
    <location>
        <begin position="1"/>
        <end position="207"/>
    </location>
</feature>
<dbReference type="Proteomes" id="UP001164929">
    <property type="component" value="Chromosome 10"/>
</dbReference>
<dbReference type="PROSITE" id="PS50878">
    <property type="entry name" value="RT_POL"/>
    <property type="match status" value="1"/>
</dbReference>
<organism evidence="2 3">
    <name type="scientific">Populus alba x Populus x berolinensis</name>
    <dbReference type="NCBI Taxonomy" id="444605"/>
    <lineage>
        <taxon>Eukaryota</taxon>
        <taxon>Viridiplantae</taxon>
        <taxon>Streptophyta</taxon>
        <taxon>Embryophyta</taxon>
        <taxon>Tracheophyta</taxon>
        <taxon>Spermatophyta</taxon>
        <taxon>Magnoliopsida</taxon>
        <taxon>eudicotyledons</taxon>
        <taxon>Gunneridae</taxon>
        <taxon>Pentapetalae</taxon>
        <taxon>rosids</taxon>
        <taxon>fabids</taxon>
        <taxon>Malpighiales</taxon>
        <taxon>Salicaceae</taxon>
        <taxon>Saliceae</taxon>
        <taxon>Populus</taxon>
    </lineage>
</organism>
<protein>
    <recommendedName>
        <fullName evidence="1">Reverse transcriptase domain-containing protein</fullName>
    </recommendedName>
</protein>
<evidence type="ECO:0000313" key="3">
    <source>
        <dbReference type="Proteomes" id="UP001164929"/>
    </source>
</evidence>
<proteinExistence type="predicted"/>
<dbReference type="AlphaFoldDB" id="A0AAD6Q875"/>
<dbReference type="Pfam" id="PF00078">
    <property type="entry name" value="RVT_1"/>
    <property type="match status" value="1"/>
</dbReference>
<keyword evidence="3" id="KW-1185">Reference proteome</keyword>
<evidence type="ECO:0000259" key="1">
    <source>
        <dbReference type="PROSITE" id="PS50878"/>
    </source>
</evidence>
<reference evidence="2" key="1">
    <citation type="journal article" date="2023" name="Mol. Ecol. Resour.">
        <title>Chromosome-level genome assembly of a triploid poplar Populus alba 'Berolinensis'.</title>
        <authorList>
            <person name="Chen S."/>
            <person name="Yu Y."/>
            <person name="Wang X."/>
            <person name="Wang S."/>
            <person name="Zhang T."/>
            <person name="Zhou Y."/>
            <person name="He R."/>
            <person name="Meng N."/>
            <person name="Wang Y."/>
            <person name="Liu W."/>
            <person name="Liu Z."/>
            <person name="Liu J."/>
            <person name="Guo Q."/>
            <person name="Huang H."/>
            <person name="Sederoff R.R."/>
            <person name="Wang G."/>
            <person name="Qu G."/>
            <person name="Chen S."/>
        </authorList>
    </citation>
    <scope>NUCLEOTIDE SEQUENCE</scope>
    <source>
        <strain evidence="2">SC-2020</strain>
    </source>
</reference>